<dbReference type="EMBL" id="AMZH03014221">
    <property type="protein sequence ID" value="RRT48009.1"/>
    <property type="molecule type" value="Genomic_DNA"/>
</dbReference>
<name>A0A426Y8E5_ENSVE</name>
<dbReference type="AlphaFoldDB" id="A0A426Y8E5"/>
<gene>
    <name evidence="1" type="ORF">B296_00037668</name>
</gene>
<sequence>MGIGSEKMNSLKSWVAEHKLTSIGEITTPCARNVLVVVNNFVPRSRRCCVGFCTGIVAGIGSKEVADDQDEPSTHTCQVCARCTGDVLSYLAAVSCSPKGESIDDSSGELRSCATYRMHAQALTLAVLSSAALLHYYDTDGKIAMDDGENVTRNSLA</sequence>
<dbReference type="Proteomes" id="UP000287651">
    <property type="component" value="Unassembled WGS sequence"/>
</dbReference>
<evidence type="ECO:0000313" key="1">
    <source>
        <dbReference type="EMBL" id="RRT48009.1"/>
    </source>
</evidence>
<evidence type="ECO:0000313" key="2">
    <source>
        <dbReference type="Proteomes" id="UP000287651"/>
    </source>
</evidence>
<accession>A0A426Y8E5</accession>
<comment type="caution">
    <text evidence="1">The sequence shown here is derived from an EMBL/GenBank/DDBJ whole genome shotgun (WGS) entry which is preliminary data.</text>
</comment>
<proteinExistence type="predicted"/>
<protein>
    <submittedName>
        <fullName evidence="1">Uncharacterized protein</fullName>
    </submittedName>
</protein>
<organism evidence="1 2">
    <name type="scientific">Ensete ventricosum</name>
    <name type="common">Abyssinian banana</name>
    <name type="synonym">Musa ensete</name>
    <dbReference type="NCBI Taxonomy" id="4639"/>
    <lineage>
        <taxon>Eukaryota</taxon>
        <taxon>Viridiplantae</taxon>
        <taxon>Streptophyta</taxon>
        <taxon>Embryophyta</taxon>
        <taxon>Tracheophyta</taxon>
        <taxon>Spermatophyta</taxon>
        <taxon>Magnoliopsida</taxon>
        <taxon>Liliopsida</taxon>
        <taxon>Zingiberales</taxon>
        <taxon>Musaceae</taxon>
        <taxon>Ensete</taxon>
    </lineage>
</organism>
<reference evidence="1 2" key="1">
    <citation type="journal article" date="2014" name="Agronomy (Basel)">
        <title>A Draft Genome Sequence for Ensete ventricosum, the Drought-Tolerant Tree Against Hunger.</title>
        <authorList>
            <person name="Harrison J."/>
            <person name="Moore K.A."/>
            <person name="Paszkiewicz K."/>
            <person name="Jones T."/>
            <person name="Grant M."/>
            <person name="Ambacheew D."/>
            <person name="Muzemil S."/>
            <person name="Studholme D.J."/>
        </authorList>
    </citation>
    <scope>NUCLEOTIDE SEQUENCE [LARGE SCALE GENOMIC DNA]</scope>
</reference>